<comment type="caution">
    <text evidence="6">The sequence shown here is derived from an EMBL/GenBank/DDBJ whole genome shotgun (WGS) entry which is preliminary data.</text>
</comment>
<dbReference type="InterPro" id="IPR013602">
    <property type="entry name" value="Dynein_heavy_linker"/>
</dbReference>
<dbReference type="GO" id="GO:0051959">
    <property type="term" value="F:dynein light intermediate chain binding"/>
    <property type="evidence" value="ECO:0007669"/>
    <property type="project" value="InterPro"/>
</dbReference>
<dbReference type="Pfam" id="PF18199">
    <property type="entry name" value="Dynein_C"/>
    <property type="match status" value="1"/>
</dbReference>
<dbReference type="Gene3D" id="3.10.490.20">
    <property type="match status" value="1"/>
</dbReference>
<dbReference type="GO" id="GO:0030286">
    <property type="term" value="C:dynein complex"/>
    <property type="evidence" value="ECO:0007669"/>
    <property type="project" value="InterPro"/>
</dbReference>
<dbReference type="Gene3D" id="3.40.50.300">
    <property type="entry name" value="P-loop containing nucleotide triphosphate hydrolases"/>
    <property type="match status" value="3"/>
</dbReference>
<dbReference type="GO" id="GO:0008569">
    <property type="term" value="F:minus-end-directed microtubule motor activity"/>
    <property type="evidence" value="ECO:0007669"/>
    <property type="project" value="TreeGrafter"/>
</dbReference>
<dbReference type="GO" id="GO:0005524">
    <property type="term" value="F:ATP binding"/>
    <property type="evidence" value="ECO:0007669"/>
    <property type="project" value="InterPro"/>
</dbReference>
<protein>
    <recommendedName>
        <fullName evidence="8">AAA+ ATPase domain-containing protein</fullName>
    </recommendedName>
</protein>
<evidence type="ECO:0000259" key="5">
    <source>
        <dbReference type="Pfam" id="PF18199"/>
    </source>
</evidence>
<feature type="domain" description="Dynein heavy chain linker" evidence="3">
    <location>
        <begin position="165"/>
        <end position="678"/>
    </location>
</feature>
<dbReference type="Pfam" id="PF12774">
    <property type="entry name" value="AAA_6"/>
    <property type="match status" value="1"/>
</dbReference>
<dbReference type="GO" id="GO:0060294">
    <property type="term" value="P:cilium movement involved in cell motility"/>
    <property type="evidence" value="ECO:0007669"/>
    <property type="project" value="TreeGrafter"/>
</dbReference>
<feature type="compositionally biased region" description="Polar residues" evidence="2">
    <location>
        <begin position="368"/>
        <end position="382"/>
    </location>
</feature>
<dbReference type="GO" id="GO:0045505">
    <property type="term" value="F:dynein intermediate chain binding"/>
    <property type="evidence" value="ECO:0007669"/>
    <property type="project" value="InterPro"/>
</dbReference>
<dbReference type="Gene3D" id="1.10.287.2620">
    <property type="match status" value="1"/>
</dbReference>
<evidence type="ECO:0008006" key="8">
    <source>
        <dbReference type="Google" id="ProtNLM"/>
    </source>
</evidence>
<name>A0AAD7UIY0_9STRA</name>
<evidence type="ECO:0000313" key="7">
    <source>
        <dbReference type="Proteomes" id="UP001230188"/>
    </source>
</evidence>
<dbReference type="PANTHER" id="PTHR10676">
    <property type="entry name" value="DYNEIN HEAVY CHAIN FAMILY PROTEIN"/>
    <property type="match status" value="1"/>
</dbReference>
<dbReference type="Pfam" id="PF08393">
    <property type="entry name" value="DHC_N2"/>
    <property type="match status" value="1"/>
</dbReference>
<sequence length="3462" mass="372605">MDEQQINNEERSRTSIDVAKEVANAMEIETVGHISALRDEAARRESAVATYMIWRDSQLPLVLKEFDAELTRCAKQASTLATALAEMAASNDEQFKEPATVLESLEGSSKRALDDLERSHCQLVELRGLLEFVRHGDEAPLRLASETTFTADTRASRVFFTRAFTLWQMVTRWTEMHVRWLSQPLVALDAAELDAESLRFASESQKLLARLNAPPHADTLVYFSADLGDETIKISGSPQLEAHHGSAAETLVKETREFRALAPIAVDLRNPSLKSRHWTKIGTQVMADQTATLTLDPTITSLGELVEFGIKNHGDYIHHVSTASSAEAKLEAAIVELEGAWDLMCLPVVEVAGGRDVSKIMGHEDTMSESQPDYRSSCGTSIRSDDSKIGERERFELGPLDDVVALINEHREFLRNAALGEHGAALRPLIAAWRARLDMLSETVQTAEELSRLIRSLESLLGDLKVRDQLAHARMRFANISGKWKSLLPYWHKCPKPMLLVTAPGGEHSRGDSLEMSRLDNRPCDEVAASLPPAPCDDQLVSWKQDLAVLDELRRELNEHVAQKRDAFPRFFFLSDRVLLKTLSELQSSSARRTGNVLGSVARVLPSLFNAVAEVEGELDSEGVDMLQSAPTVQRIAILVDAVGERLVLDSPVPIVGPPEGWLLHLEKEIVETLRTAFVAAIKQRSRARGGKRLLALAAELTIIKSEDADAEDIPLQAALLAERLVWTAEVGKALAATVRPGGTDGAMLRIARDCATVAAEYAAELRHRRFSGVAHNGQAEPAVCAKKEALVVLAIHHRDTATAIASAAQHLTSLDDWTWQSQLRFYVVGNPEARRRATPLLRGKTRIEEAVVSSLSTNSAETPHLMRGISDLGVVARQVNAVLPIGAEYLGCGTRVVVTPLGGRCALALATVMDSLQGIALVGPRGVGKREIVKGLAATFYFQCVERCCADFGLKAEATVASLGRVFAGIASTGAWFILALSDRREPRVLQTLAAYMHTLQVAVATRSPTVYFPGGVTVPLKPFARAESPKNEEYHQHAHHAGMPLIAITATYEVPSWRPVFVPVPEVVAVARAELVVRGFEITTAVRTSNALAVILRLAVDARLGGGTDLEVHARWSLRTVRSVVCDATERLHVIRNGKQWGTSIVAVKCVAGLGLDDDDDDERKPPTPEDFAIVEAQEARALRAAALAIMMLPLVDRADCDLLRDIVSASLPASDKTADDGLDQKTCRVTSGAFVTVCGGEPSFQQLEAALALDDALVVSAGVALVGPAGAGKSTILRAVCSARAQATESVDADVHFVVAASLTLADVFGSADDACGAGIIHRFISCARHHLRNTADDVVHEQWIVFDGLTEAHLACEMFVVLFDRAEGMCASMSASDIRFVVETDSFAAASPALISRLGVISLPPFRESRPLREGPSPAAMRALAWLQLSQLEQALCEFGLDEVVDNLRGFFEDPACPLDTALAVARRVDCQTYFDPADLDMEPQLYLEDNDARRVSAMCSLLAALLDPSGKDEDADPPDEIGVTCAVAWAIAWGVLGHAIAVEDVQKWLKARFRELAGDDPQIEAACAGLVPGREIDDNIPWQSYSNDFLYVPTPRDESALFTLSLLAKPFVAPASPDDLRTVFRAMCGDAKHKQGFNHIMEMVVAGCSLRAAVRVARGLELGRDLSLSRVAAHELFQEFGGNRVEESLLVVNGHHYVDSSQSVEAQVGPSLESLNAGLAETRQPPSGVVLSPATGHARHVALAARAMALDAPLVLVGPQGIGRRSCVQLAAHLVGVSQVFHAPPPPISLNGDMIYMPTEDGQLDSTRCTAPPDGDAGWLETLRKASMAATTNGAVLVIADSAWAHSPLTARRLDDLKTVLATGYVARALRPEDIQKLVTDFEDDSKLKTREDQTYAALLTYAEPASRLALKAFIPLAVVDTFDEWGVEAFAAVGKAGDKHGGVGLHRAMAAATVGSIAISGVVKHAGVPIKEASERHEAAVREIELTGDALDKARRAYRGALGETLGQYDDALKRLFSAFADNTNDALDWSSSTNTVVRPIKLVLEGLSILLQDKKPSWEQGYARYTGERDATDQLVKWAIAAADAAAGTTSSDQPPEAIRKRWKDIVTAAEAVMSDPSAAPATMKRVGSQGLNLGYPVATWVQAAIDLFRATMMQQAVAKWRLYLKAKVADDMAREKLLLAADAALAAKTVQAAAKELSNLMKTLVGENDNEINAIQAKQRVSCERFMELETTFNRWDARRASLAADHARLSNVAAAAAAAATYATALNMREDFLRAVARLTCVDIEWHWDVEPSTNRATYVALPRAAPALCDALSEDEACDFGGCGEGGLAYRAWNARGILPGGVCGDFALAATAAATERLRITLFADASGDGARWLLGAYDRKKLWTSASSSLVRVYLNEEGHAYMALPLLKARKPESRRRRVSSRRAAAQRSEMPKLETQVAPVVSALHAALTIGAAVVLVELPDAFFASPAAFRAFFEPLEPLLRARIDRELAATTDPPLSRVLKNHFGTSDIVNDPEQDCSRSRLVLRAAVPAETIREVSQGSSVAAALSLVETASNVATRLVEGALEALPPVEPPYGGLVAAERRFTEGALLATIAAREQDDALLELAARQDPGAIFVLPDNETGESNTPPLLAAARLRFGLERKAAAAVSDLAKTINALDAARRDLVPSAQATADVVDTCPLSSHVARFAAVVRHACKSCDGLTRPEFDPCEAALAAWLLERPSLSAEQVLPQALATALRTSQRTHGAFREELLCHPPHLAKELEAELPTELRGLSVVASDASWQAALDDAPETWLFATERAPAAVRAFFHALHPAVKLMVARVLRPERFVSVARALVAAVLGQEVVDDRIFLVQPVDQWPPVAPDSRFAPRYVAEKQRGTAAFAVAVLKHAAEAAGPAAPVVVRCVGGTGPPLVAVLETAARQMQWLRQPNVVDVSVGFPSAEANDEACAAILAAAFETGDWVVVRAARSCWMPTLLAQLDVADVVAATTKHPLIPSHRLFVVADQVSFDIVSRCGATVVLEAPSTPRARLAVSLADDGGVFAPSIFPQLLDVEQRAFYAQALLRALAAGREDLAPSALVTWCGFAATESEPSPGASILSDELVFARACRRAHLVLFQSQEPNLASPQLARHAPNIAALSALGKRALDAAQTAGTSPSWLTAPSYRDVNAVKDYVCGLPNYDDDNDDANGLVARAIPVSQSPAEAEKHRPSVVVDRIAEVSARLSEVSARLAEACRATGWSAALWRQELEYLGHAYAAGDLVSEAQHEVLVATWPRHGGFPEKGLPLARLARPERFFVALRLAAGGSLGSFACALHEPAHAGAVRICGLHLGGAGALGESGFLDEMEPQDAAGRDLLALWVWVDEECSVPPASTVDDLGAMLLERPIFVPPSNTTSSPAASKSTTYECPLYRDTSRADLLAMLRLPTHRSPDHWALRGCALFLDGAA</sequence>
<evidence type="ECO:0000256" key="2">
    <source>
        <dbReference type="SAM" id="MobiDB-lite"/>
    </source>
</evidence>
<dbReference type="InterPro" id="IPR027417">
    <property type="entry name" value="P-loop_NTPase"/>
</dbReference>
<dbReference type="Gene3D" id="1.20.140.100">
    <property type="entry name" value="Dynein heavy chain, N-terminal domain 2"/>
    <property type="match status" value="1"/>
</dbReference>
<dbReference type="InterPro" id="IPR026983">
    <property type="entry name" value="DHC"/>
</dbReference>
<reference evidence="6" key="1">
    <citation type="submission" date="2023-01" db="EMBL/GenBank/DDBJ databases">
        <title>Metagenome sequencing of chrysophaentin producing Chrysophaeum taylorii.</title>
        <authorList>
            <person name="Davison J."/>
            <person name="Bewley C."/>
        </authorList>
    </citation>
    <scope>NUCLEOTIDE SEQUENCE</scope>
    <source>
        <strain evidence="6">NIES-1699</strain>
    </source>
</reference>
<dbReference type="SUPFAM" id="SSF52540">
    <property type="entry name" value="P-loop containing nucleoside triphosphate hydrolases"/>
    <property type="match status" value="2"/>
</dbReference>
<organism evidence="6 7">
    <name type="scientific">Chrysophaeum taylorii</name>
    <dbReference type="NCBI Taxonomy" id="2483200"/>
    <lineage>
        <taxon>Eukaryota</taxon>
        <taxon>Sar</taxon>
        <taxon>Stramenopiles</taxon>
        <taxon>Ochrophyta</taxon>
        <taxon>Pelagophyceae</taxon>
        <taxon>Pelagomonadales</taxon>
        <taxon>Pelagomonadaceae</taxon>
        <taxon>Chrysophaeum</taxon>
    </lineage>
</organism>
<dbReference type="GO" id="GO:0097729">
    <property type="term" value="C:9+2 motile cilium"/>
    <property type="evidence" value="ECO:0007669"/>
    <property type="project" value="TreeGrafter"/>
</dbReference>
<accession>A0AAD7UIY0</accession>
<keyword evidence="7" id="KW-1185">Reference proteome</keyword>
<dbReference type="InterPro" id="IPR042222">
    <property type="entry name" value="Dynein_2_N"/>
</dbReference>
<dbReference type="Gene3D" id="1.20.58.1120">
    <property type="match status" value="1"/>
</dbReference>
<dbReference type="Gene3D" id="3.20.180.20">
    <property type="entry name" value="Dynein heavy chain, N-terminal domain 2"/>
    <property type="match status" value="1"/>
</dbReference>
<proteinExistence type="predicted"/>
<feature type="coiled-coil region" evidence="1">
    <location>
        <begin position="430"/>
        <end position="467"/>
    </location>
</feature>
<feature type="region of interest" description="Disordered" evidence="2">
    <location>
        <begin position="364"/>
        <end position="384"/>
    </location>
</feature>
<dbReference type="EMBL" id="JAQMWT010000267">
    <property type="protein sequence ID" value="KAJ8606547.1"/>
    <property type="molecule type" value="Genomic_DNA"/>
</dbReference>
<dbReference type="InterPro" id="IPR043160">
    <property type="entry name" value="Dynein_C_barrel"/>
</dbReference>
<evidence type="ECO:0000313" key="6">
    <source>
        <dbReference type="EMBL" id="KAJ8606547.1"/>
    </source>
</evidence>
<evidence type="ECO:0000259" key="4">
    <source>
        <dbReference type="Pfam" id="PF12774"/>
    </source>
</evidence>
<evidence type="ECO:0000259" key="3">
    <source>
        <dbReference type="Pfam" id="PF08393"/>
    </source>
</evidence>
<dbReference type="InterPro" id="IPR042228">
    <property type="entry name" value="Dynein_linker_3"/>
</dbReference>
<dbReference type="InterPro" id="IPR035699">
    <property type="entry name" value="AAA_6"/>
</dbReference>
<keyword evidence="1" id="KW-0175">Coiled coil</keyword>
<dbReference type="PANTHER" id="PTHR10676:SF398">
    <property type="entry name" value="DYNEIN HEAVY CHAIN"/>
    <property type="match status" value="1"/>
</dbReference>
<gene>
    <name evidence="6" type="ORF">CTAYLR_010410</name>
</gene>
<feature type="domain" description="Dynein heavy chain C-terminal" evidence="5">
    <location>
        <begin position="3413"/>
        <end position="3458"/>
    </location>
</feature>
<dbReference type="InterPro" id="IPR041228">
    <property type="entry name" value="Dynein_C"/>
</dbReference>
<feature type="domain" description="Dynein heavy chain hydrolytic ATP-binding dynein motor region" evidence="4">
    <location>
        <begin position="887"/>
        <end position="1132"/>
    </location>
</feature>
<evidence type="ECO:0000256" key="1">
    <source>
        <dbReference type="SAM" id="Coils"/>
    </source>
</evidence>
<dbReference type="Proteomes" id="UP001230188">
    <property type="component" value="Unassembled WGS sequence"/>
</dbReference>